<accession>A0A9X1F4Y2</accession>
<feature type="domain" description="AMP-dependent synthetase/ligase" evidence="1">
    <location>
        <begin position="31"/>
        <end position="373"/>
    </location>
</feature>
<dbReference type="InterPro" id="IPR017529">
    <property type="entry name" value="AcylCoA_ligase_PEP_1"/>
</dbReference>
<comment type="caution">
    <text evidence="3">The sequence shown here is derived from an EMBL/GenBank/DDBJ whole genome shotgun (WGS) entry which is preliminary data.</text>
</comment>
<dbReference type="PROSITE" id="PS00455">
    <property type="entry name" value="AMP_BINDING"/>
    <property type="match status" value="1"/>
</dbReference>
<dbReference type="InterPro" id="IPR050237">
    <property type="entry name" value="ATP-dep_AMP-bd_enzyme"/>
</dbReference>
<reference evidence="3" key="1">
    <citation type="submission" date="2021-04" db="EMBL/GenBank/DDBJ databases">
        <authorList>
            <person name="Pira H."/>
            <person name="Risdian C."/>
            <person name="Wink J."/>
        </authorList>
    </citation>
    <scope>NUCLEOTIDE SEQUENCE</scope>
    <source>
        <strain evidence="3">WH158</strain>
    </source>
</reference>
<evidence type="ECO:0000259" key="1">
    <source>
        <dbReference type="Pfam" id="PF00501"/>
    </source>
</evidence>
<dbReference type="InterPro" id="IPR025110">
    <property type="entry name" value="AMP-bd_C"/>
</dbReference>
<evidence type="ECO:0000259" key="2">
    <source>
        <dbReference type="Pfam" id="PF13193"/>
    </source>
</evidence>
<evidence type="ECO:0000313" key="3">
    <source>
        <dbReference type="EMBL" id="MBV7260174.1"/>
    </source>
</evidence>
<dbReference type="InterPro" id="IPR000873">
    <property type="entry name" value="AMP-dep_synth/lig_dom"/>
</dbReference>
<gene>
    <name evidence="3" type="ORF">KCG46_11400</name>
</gene>
<dbReference type="EMBL" id="JAGSPC010000003">
    <property type="protein sequence ID" value="MBV7260174.1"/>
    <property type="molecule type" value="Genomic_DNA"/>
</dbReference>
<feature type="domain" description="AMP-binding enzyme C-terminal" evidence="2">
    <location>
        <begin position="432"/>
        <end position="506"/>
    </location>
</feature>
<organism evidence="3 4">
    <name type="scientific">Erythrobacter crassostreae</name>
    <dbReference type="NCBI Taxonomy" id="2828328"/>
    <lineage>
        <taxon>Bacteria</taxon>
        <taxon>Pseudomonadati</taxon>
        <taxon>Pseudomonadota</taxon>
        <taxon>Alphaproteobacteria</taxon>
        <taxon>Sphingomonadales</taxon>
        <taxon>Erythrobacteraceae</taxon>
        <taxon>Erythrobacter/Porphyrobacter group</taxon>
        <taxon>Erythrobacter</taxon>
    </lineage>
</organism>
<dbReference type="Proteomes" id="UP001138681">
    <property type="component" value="Unassembled WGS sequence"/>
</dbReference>
<dbReference type="NCBIfam" id="TIGR03098">
    <property type="entry name" value="ligase_PEP_1"/>
    <property type="match status" value="1"/>
</dbReference>
<dbReference type="Pfam" id="PF13193">
    <property type="entry name" value="AMP-binding_C"/>
    <property type="match status" value="1"/>
</dbReference>
<dbReference type="RefSeq" id="WP_218405562.1">
    <property type="nucleotide sequence ID" value="NZ_JAGSPC010000003.1"/>
</dbReference>
<keyword evidence="4" id="KW-1185">Reference proteome</keyword>
<proteinExistence type="predicted"/>
<dbReference type="GO" id="GO:0016874">
    <property type="term" value="F:ligase activity"/>
    <property type="evidence" value="ECO:0007669"/>
    <property type="project" value="UniProtKB-KW"/>
</dbReference>
<protein>
    <submittedName>
        <fullName evidence="3">Acyl-CoA ligase (AMP-forming), exosortase A system-associated</fullName>
    </submittedName>
</protein>
<dbReference type="PANTHER" id="PTHR43767">
    <property type="entry name" value="LONG-CHAIN-FATTY-ACID--COA LIGASE"/>
    <property type="match status" value="1"/>
</dbReference>
<dbReference type="InterPro" id="IPR020845">
    <property type="entry name" value="AMP-binding_CS"/>
</dbReference>
<evidence type="ECO:0000313" key="4">
    <source>
        <dbReference type="Proteomes" id="UP001138681"/>
    </source>
</evidence>
<dbReference type="Pfam" id="PF00501">
    <property type="entry name" value="AMP-binding"/>
    <property type="match status" value="1"/>
</dbReference>
<keyword evidence="3" id="KW-0436">Ligase</keyword>
<sequence length="522" mass="56382">MSNRPKTNAIEPDPAPRPLDHLAELAGEGGYGARPALVLREGVLNHDELRLRVERLAGWLARELPGKGARVATWSAKGELTCLMPLAAARAGLVHVPINPLLKRAQAAHILADSGAVMLVGTKSRIAALEEGDAPPSCAVWEESECLEAAQNASLAHGPSERDPGELTAILYTSGSTGRPKGVMLSHANLWLGAVSVAHYLGIAQDDVTLAVLPLSFDYGQNQLLSTWFAGGSVVPLDFLFPRDVAKACAKHSITTLAAVPPLWVQLTEIDWPDDAVSSMRRMTNSGGALTTDLVRDLRKIFPDSDLYAMYGLTEAFRSTYLDPALVEKHPTSMGRAIPFAEILVINDKGEIASPGSEGELVHCGPLVAQGYWQDSERTAQRFKPAPLQSQYGGTAVWSGDRVKREENGLLYFVGRRDAMIKSAGNRISPQEIEEAAIATDLVAEAVALGLPDARLGHAVHLVVRGAESAEERSELPKILRQELPNFMQPQAIHWRDAMPLNPNGKIDRTALYRELSGEEAV</sequence>
<name>A0A9X1F4Y2_9SPHN</name>
<dbReference type="PANTHER" id="PTHR43767:SF10">
    <property type="entry name" value="SURFACTIN SYNTHASE SUBUNIT 1"/>
    <property type="match status" value="1"/>
</dbReference>
<dbReference type="AlphaFoldDB" id="A0A9X1F4Y2"/>